<evidence type="ECO:0000259" key="11">
    <source>
        <dbReference type="PROSITE" id="PS50268"/>
    </source>
</evidence>
<evidence type="ECO:0000256" key="4">
    <source>
        <dbReference type="ARBA" id="ARBA00022837"/>
    </source>
</evidence>
<dbReference type="SMART" id="SM00112">
    <property type="entry name" value="CA"/>
    <property type="match status" value="1"/>
</dbReference>
<gene>
    <name evidence="12" type="ORF">LOTGIDRAFT_230170</name>
</gene>
<evidence type="ECO:0000256" key="5">
    <source>
        <dbReference type="ARBA" id="ARBA00022989"/>
    </source>
</evidence>
<organism evidence="12 13">
    <name type="scientific">Lottia gigantea</name>
    <name type="common">Giant owl limpet</name>
    <dbReference type="NCBI Taxonomy" id="225164"/>
    <lineage>
        <taxon>Eukaryota</taxon>
        <taxon>Metazoa</taxon>
        <taxon>Spiralia</taxon>
        <taxon>Lophotrochozoa</taxon>
        <taxon>Mollusca</taxon>
        <taxon>Gastropoda</taxon>
        <taxon>Patellogastropoda</taxon>
        <taxon>Lottioidea</taxon>
        <taxon>Lottiidae</taxon>
        <taxon>Lottia</taxon>
    </lineage>
</organism>
<feature type="signal peptide" evidence="10">
    <location>
        <begin position="1"/>
        <end position="18"/>
    </location>
</feature>
<dbReference type="InterPro" id="IPR002126">
    <property type="entry name" value="Cadherin-like_dom"/>
</dbReference>
<feature type="domain" description="Cadherin" evidence="11">
    <location>
        <begin position="161"/>
        <end position="272"/>
    </location>
</feature>
<sequence length="505" mass="56869">MHLITGILFCMFLQLVFTQKPCDPIDDGPYLGTQPTLDMSIYEASQSDLDRNPGGYQAELRIYGKTGETTADGIILEVQDDFPLTDPRTILEFTKDPATSKNIIKLIKPVDRDGPTDSTEDGIQLLPFTLKCSSSTDKTVVRYYDVRVFILDINDNYPQFTQSTYNITVNELTPVGSEILRISATDKDENILNNMTYSIISLPGSVMDASMYFDIEEYTGTITVSRTLDYESLGTDRKYFTLTVEVQDGAGKSNQTYVTINILDGDDQGVAFVYPGCLSHRGVCAWPKYSSLVSQLKMNKQLMVYPVPNKISNYTLIQARDLDLSLKSRIQLSIASTIPPGSEQKFRVETVPNPVTGLYTAYITPIQPLPTLLDGFEIFLKAEEQTDLKRFEMAMIYFIDDTIKKPEETTESSQVNPEVKPTDEETSGYSHEVTALIVAVTVVAVVLLCTIIGLCYFVKYSTMSTSKYNYNMQTVEIALNKDTNLWYISHEFYCTIECLHIFRQQ</sequence>
<dbReference type="EMBL" id="KB199905">
    <property type="protein sequence ID" value="ESP03824.1"/>
    <property type="molecule type" value="Genomic_DNA"/>
</dbReference>
<evidence type="ECO:0000256" key="10">
    <source>
        <dbReference type="SAM" id="SignalP"/>
    </source>
</evidence>
<keyword evidence="2 9" id="KW-0812">Transmembrane</keyword>
<dbReference type="FunFam" id="2.60.40.60:FF:000015">
    <property type="entry name" value="FAT atypical cadherin 1"/>
    <property type="match status" value="1"/>
</dbReference>
<keyword evidence="10" id="KW-0732">Signal</keyword>
<evidence type="ECO:0000256" key="3">
    <source>
        <dbReference type="ARBA" id="ARBA00022737"/>
    </source>
</evidence>
<dbReference type="GO" id="GO:0005886">
    <property type="term" value="C:plasma membrane"/>
    <property type="evidence" value="ECO:0007669"/>
    <property type="project" value="InterPro"/>
</dbReference>
<dbReference type="GeneID" id="20248222"/>
<feature type="domain" description="Cadherin" evidence="11">
    <location>
        <begin position="47"/>
        <end position="160"/>
    </location>
</feature>
<dbReference type="RefSeq" id="XP_009045306.1">
    <property type="nucleotide sequence ID" value="XM_009047058.1"/>
</dbReference>
<dbReference type="Proteomes" id="UP000030746">
    <property type="component" value="Unassembled WGS sequence"/>
</dbReference>
<dbReference type="GO" id="GO:0007156">
    <property type="term" value="P:homophilic cell adhesion via plasma membrane adhesion molecules"/>
    <property type="evidence" value="ECO:0007669"/>
    <property type="project" value="InterPro"/>
</dbReference>
<keyword evidence="5 9" id="KW-1133">Transmembrane helix</keyword>
<comment type="subcellular location">
    <subcellularLocation>
        <location evidence="1">Membrane</location>
        <topology evidence="1">Single-pass membrane protein</topology>
    </subcellularLocation>
</comment>
<keyword evidence="6 9" id="KW-0472">Membrane</keyword>
<dbReference type="OrthoDB" id="6138049at2759"/>
<dbReference type="CTD" id="20248222"/>
<dbReference type="GO" id="GO:0005509">
    <property type="term" value="F:calcium ion binding"/>
    <property type="evidence" value="ECO:0007669"/>
    <property type="project" value="UniProtKB-UniRule"/>
</dbReference>
<dbReference type="HOGENOM" id="CLU_540011_0_0_1"/>
<keyword evidence="4 8" id="KW-0106">Calcium</keyword>
<dbReference type="PROSITE" id="PS50268">
    <property type="entry name" value="CADHERIN_2"/>
    <property type="match status" value="2"/>
</dbReference>
<protein>
    <recommendedName>
        <fullName evidence="11">Cadherin domain-containing protein</fullName>
    </recommendedName>
</protein>
<accession>V4AIA5</accession>
<dbReference type="InterPro" id="IPR020894">
    <property type="entry name" value="Cadherin_CS"/>
</dbReference>
<name>V4AIA5_LOTGI</name>
<dbReference type="SUPFAM" id="SSF49313">
    <property type="entry name" value="Cadherin-like"/>
    <property type="match status" value="1"/>
</dbReference>
<keyword evidence="7" id="KW-0325">Glycoprotein</keyword>
<evidence type="ECO:0000256" key="7">
    <source>
        <dbReference type="ARBA" id="ARBA00023180"/>
    </source>
</evidence>
<dbReference type="PRINTS" id="PR00205">
    <property type="entry name" value="CADHERIN"/>
</dbReference>
<dbReference type="PANTHER" id="PTHR24028">
    <property type="entry name" value="CADHERIN-87A"/>
    <property type="match status" value="1"/>
</dbReference>
<dbReference type="PROSITE" id="PS00232">
    <property type="entry name" value="CADHERIN_1"/>
    <property type="match status" value="1"/>
</dbReference>
<dbReference type="Pfam" id="PF00028">
    <property type="entry name" value="Cadherin"/>
    <property type="match status" value="1"/>
</dbReference>
<evidence type="ECO:0000256" key="1">
    <source>
        <dbReference type="ARBA" id="ARBA00004167"/>
    </source>
</evidence>
<proteinExistence type="predicted"/>
<evidence type="ECO:0000313" key="13">
    <source>
        <dbReference type="Proteomes" id="UP000030746"/>
    </source>
</evidence>
<keyword evidence="13" id="KW-1185">Reference proteome</keyword>
<evidence type="ECO:0000256" key="9">
    <source>
        <dbReference type="SAM" id="Phobius"/>
    </source>
</evidence>
<feature type="chain" id="PRO_5004716080" description="Cadherin domain-containing protein" evidence="10">
    <location>
        <begin position="19"/>
        <end position="505"/>
    </location>
</feature>
<evidence type="ECO:0000256" key="8">
    <source>
        <dbReference type="PROSITE-ProRule" id="PRU00043"/>
    </source>
</evidence>
<dbReference type="InterPro" id="IPR050174">
    <property type="entry name" value="Protocadherin/Cadherin-CA"/>
</dbReference>
<keyword evidence="3" id="KW-0677">Repeat</keyword>
<dbReference type="CDD" id="cd11304">
    <property type="entry name" value="Cadherin_repeat"/>
    <property type="match status" value="1"/>
</dbReference>
<reference evidence="12 13" key="1">
    <citation type="journal article" date="2013" name="Nature">
        <title>Insights into bilaterian evolution from three spiralian genomes.</title>
        <authorList>
            <person name="Simakov O."/>
            <person name="Marletaz F."/>
            <person name="Cho S.J."/>
            <person name="Edsinger-Gonzales E."/>
            <person name="Havlak P."/>
            <person name="Hellsten U."/>
            <person name="Kuo D.H."/>
            <person name="Larsson T."/>
            <person name="Lv J."/>
            <person name="Arendt D."/>
            <person name="Savage R."/>
            <person name="Osoegawa K."/>
            <person name="de Jong P."/>
            <person name="Grimwood J."/>
            <person name="Chapman J.A."/>
            <person name="Shapiro H."/>
            <person name="Aerts A."/>
            <person name="Otillar R.P."/>
            <person name="Terry A.Y."/>
            <person name="Boore J.L."/>
            <person name="Grigoriev I.V."/>
            <person name="Lindberg D.R."/>
            <person name="Seaver E.C."/>
            <person name="Weisblat D.A."/>
            <person name="Putnam N.H."/>
            <person name="Rokhsar D.S."/>
        </authorList>
    </citation>
    <scope>NUCLEOTIDE SEQUENCE [LARGE SCALE GENOMIC DNA]</scope>
</reference>
<dbReference type="InterPro" id="IPR015919">
    <property type="entry name" value="Cadherin-like_sf"/>
</dbReference>
<feature type="transmembrane region" description="Helical" evidence="9">
    <location>
        <begin position="435"/>
        <end position="458"/>
    </location>
</feature>
<dbReference type="Gene3D" id="2.60.40.60">
    <property type="entry name" value="Cadherins"/>
    <property type="match status" value="1"/>
</dbReference>
<evidence type="ECO:0000313" key="12">
    <source>
        <dbReference type="EMBL" id="ESP03824.1"/>
    </source>
</evidence>
<evidence type="ECO:0000256" key="2">
    <source>
        <dbReference type="ARBA" id="ARBA00022692"/>
    </source>
</evidence>
<dbReference type="AlphaFoldDB" id="V4AIA5"/>
<evidence type="ECO:0000256" key="6">
    <source>
        <dbReference type="ARBA" id="ARBA00023136"/>
    </source>
</evidence>
<dbReference type="KEGG" id="lgi:LOTGIDRAFT_230170"/>
<dbReference type="PANTHER" id="PTHR24028:SF146">
    <property type="entry name" value="CADHERIN 96CB, ISOFORM D-RELATED"/>
    <property type="match status" value="1"/>
</dbReference>